<comment type="caution">
    <text evidence="5">The sequence shown here is derived from an EMBL/GenBank/DDBJ whole genome shotgun (WGS) entry which is preliminary data.</text>
</comment>
<feature type="compositionally biased region" description="Acidic residues" evidence="3">
    <location>
        <begin position="303"/>
        <end position="322"/>
    </location>
</feature>
<feature type="DNA-binding region" description="HMG box" evidence="2">
    <location>
        <begin position="183"/>
        <end position="252"/>
    </location>
</feature>
<keyword evidence="2" id="KW-0539">Nucleus</keyword>
<feature type="compositionally biased region" description="Basic residues" evidence="3">
    <location>
        <begin position="402"/>
        <end position="414"/>
    </location>
</feature>
<evidence type="ECO:0000256" key="2">
    <source>
        <dbReference type="PROSITE-ProRule" id="PRU00267"/>
    </source>
</evidence>
<evidence type="ECO:0000259" key="4">
    <source>
        <dbReference type="PROSITE" id="PS50118"/>
    </source>
</evidence>
<evidence type="ECO:0000313" key="5">
    <source>
        <dbReference type="EMBL" id="RKF75916.1"/>
    </source>
</evidence>
<protein>
    <submittedName>
        <fullName evidence="5">Putative high mobility group protein</fullName>
    </submittedName>
</protein>
<reference evidence="5 6" key="1">
    <citation type="journal article" date="2018" name="BMC Genomics">
        <title>Comparative genome analyses reveal sequence features reflecting distinct modes of host-adaptation between dicot and monocot powdery mildew.</title>
        <authorList>
            <person name="Wu Y."/>
            <person name="Ma X."/>
            <person name="Pan Z."/>
            <person name="Kale S.D."/>
            <person name="Song Y."/>
            <person name="King H."/>
            <person name="Zhang Q."/>
            <person name="Presley C."/>
            <person name="Deng X."/>
            <person name="Wei C.I."/>
            <person name="Xiao S."/>
        </authorList>
    </citation>
    <scope>NUCLEOTIDE SEQUENCE [LARGE SCALE GENOMIC DNA]</scope>
    <source>
        <strain evidence="5">UMSG1</strain>
    </source>
</reference>
<evidence type="ECO:0000313" key="6">
    <source>
        <dbReference type="Proteomes" id="UP000285326"/>
    </source>
</evidence>
<evidence type="ECO:0000256" key="3">
    <source>
        <dbReference type="SAM" id="MobiDB-lite"/>
    </source>
</evidence>
<dbReference type="InterPro" id="IPR009071">
    <property type="entry name" value="HMG_box_dom"/>
</dbReference>
<organism evidence="5 6">
    <name type="scientific">Golovinomyces cichoracearum</name>
    <dbReference type="NCBI Taxonomy" id="62708"/>
    <lineage>
        <taxon>Eukaryota</taxon>
        <taxon>Fungi</taxon>
        <taxon>Dikarya</taxon>
        <taxon>Ascomycota</taxon>
        <taxon>Pezizomycotina</taxon>
        <taxon>Leotiomycetes</taxon>
        <taxon>Erysiphales</taxon>
        <taxon>Erysiphaceae</taxon>
        <taxon>Golovinomyces</taxon>
    </lineage>
</organism>
<dbReference type="AlphaFoldDB" id="A0A420IMY2"/>
<feature type="domain" description="HMG box" evidence="4">
    <location>
        <begin position="183"/>
        <end position="252"/>
    </location>
</feature>
<dbReference type="EMBL" id="MCBS01023095">
    <property type="protein sequence ID" value="RKF75916.1"/>
    <property type="molecule type" value="Genomic_DNA"/>
</dbReference>
<name>A0A420IMY2_9PEZI</name>
<dbReference type="InterPro" id="IPR036910">
    <property type="entry name" value="HMG_box_dom_sf"/>
</dbReference>
<feature type="compositionally biased region" description="Basic and acidic residues" evidence="3">
    <location>
        <begin position="383"/>
        <end position="393"/>
    </location>
</feature>
<dbReference type="SUPFAM" id="SSF47095">
    <property type="entry name" value="HMG-box"/>
    <property type="match status" value="1"/>
</dbReference>
<dbReference type="Pfam" id="PF00505">
    <property type="entry name" value="HMG_box"/>
    <property type="match status" value="1"/>
</dbReference>
<evidence type="ECO:0000256" key="1">
    <source>
        <dbReference type="ARBA" id="ARBA00023125"/>
    </source>
</evidence>
<feature type="compositionally biased region" description="Basic residues" evidence="3">
    <location>
        <begin position="331"/>
        <end position="341"/>
    </location>
</feature>
<accession>A0A420IMY2</accession>
<dbReference type="GO" id="GO:0003677">
    <property type="term" value="F:DNA binding"/>
    <property type="evidence" value="ECO:0007669"/>
    <property type="project" value="UniProtKB-UniRule"/>
</dbReference>
<feature type="region of interest" description="Disordered" evidence="3">
    <location>
        <begin position="155"/>
        <end position="187"/>
    </location>
</feature>
<dbReference type="GO" id="GO:0005634">
    <property type="term" value="C:nucleus"/>
    <property type="evidence" value="ECO:0007669"/>
    <property type="project" value="UniProtKB-UniRule"/>
</dbReference>
<gene>
    <name evidence="5" type="ORF">GcM1_230001</name>
</gene>
<dbReference type="PROSITE" id="PS50118">
    <property type="entry name" value="HMG_BOX_2"/>
    <property type="match status" value="1"/>
</dbReference>
<dbReference type="InterPro" id="IPR050342">
    <property type="entry name" value="HMGB"/>
</dbReference>
<keyword evidence="1 2" id="KW-0238">DNA-binding</keyword>
<dbReference type="PANTHER" id="PTHR48112">
    <property type="entry name" value="HIGH MOBILITY GROUP PROTEIN DSP1"/>
    <property type="match status" value="1"/>
</dbReference>
<feature type="region of interest" description="Disordered" evidence="3">
    <location>
        <begin position="303"/>
        <end position="414"/>
    </location>
</feature>
<proteinExistence type="predicted"/>
<dbReference type="SMART" id="SM00398">
    <property type="entry name" value="HMG"/>
    <property type="match status" value="1"/>
</dbReference>
<dbReference type="Gene3D" id="1.10.30.10">
    <property type="entry name" value="High mobility group box domain"/>
    <property type="match status" value="1"/>
</dbReference>
<sequence length="414" mass="46265">MARPKKPEEKRGATLQIDVDSFMRTRDSAVAQLSSKEFESFNKFISLHFFSTFRAHFLRVFKTNIVDAIFNPIHDLYTSLSRRRSRRVVTGLHTLQDDIVTGLQTLQDAIKTLFTAYIKHINAVLGEHGASLDVDAALAKLGEIPLLNIGDNLGSATSQGKTPAEVVPEKKERKKRNHDPNAPKRPLTPFFLYMQTARPIIAKDLGADVPKGAVGVEGTRRWQTMNEEDKQLWTDAYKENLRLYHARIHSYKSGNLNAKDMDEAEAARYAAENNITVLVLDPPVDAPLAGESSTAAFIDEDVETEQAPEIGPEPEPEPESEQEPVPVPKTPRSKPNRKQKVKSIPSEASLDSEAIIPSSSIIPQTASAEKEKSPERKRKRQKKKEDISEKDESSVEAPRVVSKSRKKKSKSEQN</sequence>
<dbReference type="Proteomes" id="UP000285326">
    <property type="component" value="Unassembled WGS sequence"/>
</dbReference>
<dbReference type="PANTHER" id="PTHR48112:SF5">
    <property type="entry name" value="BOX PROTEIN, PUTATIVE (AFU_ORTHOLOGUE AFUA_1G04550)-RELATED"/>
    <property type="match status" value="1"/>
</dbReference>